<evidence type="ECO:0000313" key="2">
    <source>
        <dbReference type="EMBL" id="RIA54996.1"/>
    </source>
</evidence>
<comment type="caution">
    <text evidence="2">The sequence shown here is derived from an EMBL/GenBank/DDBJ whole genome shotgun (WGS) entry which is preliminary data.</text>
</comment>
<sequence>MNEVDIRAVVLEELGNIAPEADMSTVDPKADLREELDIDSMDFLNFITALHDRLGVNVPELDYPKLTTVDGAVDYLRNQRGG</sequence>
<dbReference type="SUPFAM" id="SSF47336">
    <property type="entry name" value="ACP-like"/>
    <property type="match status" value="1"/>
</dbReference>
<dbReference type="Gene3D" id="1.10.1200.10">
    <property type="entry name" value="ACP-like"/>
    <property type="match status" value="1"/>
</dbReference>
<dbReference type="AlphaFoldDB" id="A0A397Q0R3"/>
<dbReference type="EMBL" id="QXDF01000001">
    <property type="protein sequence ID" value="RIA54996.1"/>
    <property type="molecule type" value="Genomic_DNA"/>
</dbReference>
<gene>
    <name evidence="2" type="ORF">BXY53_0046</name>
</gene>
<dbReference type="RefSeq" id="WP_119059960.1">
    <property type="nucleotide sequence ID" value="NZ_QXDF01000001.1"/>
</dbReference>
<accession>A0A397Q0R3</accession>
<proteinExistence type="predicted"/>
<dbReference type="OrthoDB" id="9810922at2"/>
<protein>
    <submittedName>
        <fullName evidence="2">Acyl carrier protein</fullName>
    </submittedName>
</protein>
<dbReference type="InterPro" id="IPR009081">
    <property type="entry name" value="PP-bd_ACP"/>
</dbReference>
<reference evidence="2 3" key="1">
    <citation type="submission" date="2018-08" db="EMBL/GenBank/DDBJ databases">
        <title>Genomic Encyclopedia of Archaeal and Bacterial Type Strains, Phase II (KMG-II): from individual species to whole genera.</title>
        <authorList>
            <person name="Goeker M."/>
        </authorList>
    </citation>
    <scope>NUCLEOTIDE SEQUENCE [LARGE SCALE GENOMIC DNA]</scope>
    <source>
        <strain evidence="2 3">DSM 5002</strain>
    </source>
</reference>
<dbReference type="Proteomes" id="UP000266273">
    <property type="component" value="Unassembled WGS sequence"/>
</dbReference>
<dbReference type="PROSITE" id="PS50075">
    <property type="entry name" value="CARRIER"/>
    <property type="match status" value="1"/>
</dbReference>
<organism evidence="2 3">
    <name type="scientific">Dichotomicrobium thermohalophilum</name>
    <dbReference type="NCBI Taxonomy" id="933063"/>
    <lineage>
        <taxon>Bacteria</taxon>
        <taxon>Pseudomonadati</taxon>
        <taxon>Pseudomonadota</taxon>
        <taxon>Alphaproteobacteria</taxon>
        <taxon>Hyphomicrobiales</taxon>
        <taxon>Hyphomicrobiaceae</taxon>
        <taxon>Dichotomicrobium</taxon>
    </lineage>
</organism>
<evidence type="ECO:0000313" key="3">
    <source>
        <dbReference type="Proteomes" id="UP000266273"/>
    </source>
</evidence>
<feature type="domain" description="Carrier" evidence="1">
    <location>
        <begin position="1"/>
        <end position="80"/>
    </location>
</feature>
<evidence type="ECO:0000259" key="1">
    <source>
        <dbReference type="PROSITE" id="PS50075"/>
    </source>
</evidence>
<keyword evidence="3" id="KW-1185">Reference proteome</keyword>
<dbReference type="Pfam" id="PF00550">
    <property type="entry name" value="PP-binding"/>
    <property type="match status" value="1"/>
</dbReference>
<name>A0A397Q0R3_9HYPH</name>
<dbReference type="InterPro" id="IPR036736">
    <property type="entry name" value="ACP-like_sf"/>
</dbReference>